<feature type="transmembrane region" description="Helical" evidence="1">
    <location>
        <begin position="235"/>
        <end position="256"/>
    </location>
</feature>
<proteinExistence type="predicted"/>
<name>A0A1Q2MD04_9BACT</name>
<feature type="transmembrane region" description="Helical" evidence="1">
    <location>
        <begin position="70"/>
        <end position="89"/>
    </location>
</feature>
<accession>A0A1Q2MD04</accession>
<dbReference type="STRING" id="1851148.SMSP2_00473"/>
<keyword evidence="1" id="KW-0472">Membrane</keyword>
<dbReference type="Pfam" id="PF03616">
    <property type="entry name" value="Glt_symporter"/>
    <property type="match status" value="1"/>
</dbReference>
<feature type="transmembrane region" description="Helical" evidence="1">
    <location>
        <begin position="110"/>
        <end position="131"/>
    </location>
</feature>
<protein>
    <submittedName>
        <fullName evidence="2">Sodium/glutamate symporter</fullName>
    </submittedName>
</protein>
<feature type="transmembrane region" description="Helical" evidence="1">
    <location>
        <begin position="171"/>
        <end position="195"/>
    </location>
</feature>
<evidence type="ECO:0000313" key="2">
    <source>
        <dbReference type="EMBL" id="AQQ70132.1"/>
    </source>
</evidence>
<dbReference type="PANTHER" id="PTHR36178:SF1">
    <property type="entry name" value="SODIUM_GLUTAMATE SYMPORTER"/>
    <property type="match status" value="1"/>
</dbReference>
<feature type="transmembrane region" description="Helical" evidence="1">
    <location>
        <begin position="27"/>
        <end position="50"/>
    </location>
</feature>
<dbReference type="GO" id="GO:0015501">
    <property type="term" value="F:glutamate:sodium symporter activity"/>
    <property type="evidence" value="ECO:0007669"/>
    <property type="project" value="InterPro"/>
</dbReference>
<feature type="transmembrane region" description="Helical" evidence="1">
    <location>
        <begin position="276"/>
        <end position="296"/>
    </location>
</feature>
<dbReference type="GO" id="GO:0015813">
    <property type="term" value="P:L-glutamate transmembrane transport"/>
    <property type="evidence" value="ECO:0007669"/>
    <property type="project" value="InterPro"/>
</dbReference>
<evidence type="ECO:0000256" key="1">
    <source>
        <dbReference type="SAM" id="Phobius"/>
    </source>
</evidence>
<keyword evidence="1" id="KW-0812">Transmembrane</keyword>
<sequence>MISFSLLCVLLVLGNVIRLKWRLMQRLYLPSCVIGGVLGLIVIQAFRLAAGSGGWFETFYSHINEWTAPWSQIPGLLINIVFACLFLGVKIPGIRTIWQRSGPQVAYGQFVAWGQYFVAIALWLFVLRAVFPDLPAMFAGVLPVGFEGGHGTAGGLGPTFEQYNWSAGKDFALTSATFGIVSAIVIGTVLINWAVRKGYTVHAKSPVDMTEDDTIGIIPVGQRPSAGRITINTDIIEAMSVHLGLVGIACLIGIIIQKSLIGFENSIEPMAKLGLLKGFPLFPLCMIGGLTVQKFFDKYDKHNLIDLGLIRRIQNTALDFLVVAAIATIRIELVAKGIVPLILLAVVGIAWNVGAVMFIAKRFLPDAWFERAIAEMGQSMGVTATGLLLLRVVDPDYKTSAADAFAYKQIIHEPFMGGGLWTGMAIPLLAIKGGWFVLAISTSALIIWLAVLFVFKSKQKP</sequence>
<gene>
    <name evidence="2" type="ORF">SMSP2_00473</name>
</gene>
<keyword evidence="1" id="KW-1133">Transmembrane helix</keyword>
<dbReference type="GO" id="GO:0016020">
    <property type="term" value="C:membrane"/>
    <property type="evidence" value="ECO:0007669"/>
    <property type="project" value="InterPro"/>
</dbReference>
<keyword evidence="3" id="KW-1185">Reference proteome</keyword>
<dbReference type="EMBL" id="CP019646">
    <property type="protein sequence ID" value="AQQ70132.1"/>
    <property type="molecule type" value="Genomic_DNA"/>
</dbReference>
<dbReference type="RefSeq" id="WP_146682422.1">
    <property type="nucleotide sequence ID" value="NZ_CP019646.1"/>
</dbReference>
<reference evidence="3" key="1">
    <citation type="submission" date="2017-02" db="EMBL/GenBank/DDBJ databases">
        <title>Comparative genomics and description of representatives of a novel lineage of planctomycetes thriving in anoxic sediments.</title>
        <authorList>
            <person name="Spring S."/>
            <person name="Bunk B."/>
            <person name="Sproer C."/>
        </authorList>
    </citation>
    <scope>NUCLEOTIDE SEQUENCE [LARGE SCALE GENOMIC DNA]</scope>
    <source>
        <strain evidence="3">SM-Chi-D1</strain>
    </source>
</reference>
<dbReference type="Proteomes" id="UP000188181">
    <property type="component" value="Chromosome"/>
</dbReference>
<feature type="transmembrane region" description="Helical" evidence="1">
    <location>
        <begin position="341"/>
        <end position="360"/>
    </location>
</feature>
<dbReference type="OrthoDB" id="9801557at2"/>
<organism evidence="2 3">
    <name type="scientific">Limihaloglobus sulfuriphilus</name>
    <dbReference type="NCBI Taxonomy" id="1851148"/>
    <lineage>
        <taxon>Bacteria</taxon>
        <taxon>Pseudomonadati</taxon>
        <taxon>Planctomycetota</taxon>
        <taxon>Phycisphaerae</taxon>
        <taxon>Sedimentisphaerales</taxon>
        <taxon>Sedimentisphaeraceae</taxon>
        <taxon>Limihaloglobus</taxon>
    </lineage>
</organism>
<dbReference type="AlphaFoldDB" id="A0A1Q2MD04"/>
<feature type="transmembrane region" description="Helical" evidence="1">
    <location>
        <begin position="434"/>
        <end position="455"/>
    </location>
</feature>
<dbReference type="PANTHER" id="PTHR36178">
    <property type="entry name" value="SLR0625 PROTEIN"/>
    <property type="match status" value="1"/>
</dbReference>
<dbReference type="KEGG" id="pbas:SMSP2_00473"/>
<evidence type="ECO:0000313" key="3">
    <source>
        <dbReference type="Proteomes" id="UP000188181"/>
    </source>
</evidence>
<dbReference type="InterPro" id="IPR004445">
    <property type="entry name" value="GltS"/>
</dbReference>